<organism evidence="2 3">
    <name type="scientific">Akkermansia glycaniphila</name>
    <dbReference type="NCBI Taxonomy" id="1679444"/>
    <lineage>
        <taxon>Bacteria</taxon>
        <taxon>Pseudomonadati</taxon>
        <taxon>Verrucomicrobiota</taxon>
        <taxon>Verrucomicrobiia</taxon>
        <taxon>Verrucomicrobiales</taxon>
        <taxon>Akkermansiaceae</taxon>
        <taxon>Akkermansia</taxon>
    </lineage>
</organism>
<dbReference type="Pfam" id="PF01882">
    <property type="entry name" value="DUF58"/>
    <property type="match status" value="1"/>
</dbReference>
<dbReference type="RefSeq" id="WP_067772199.1">
    <property type="nucleotide sequence ID" value="NZ_JACVVN010000002.1"/>
</dbReference>
<feature type="domain" description="DUF58" evidence="1">
    <location>
        <begin position="49"/>
        <end position="262"/>
    </location>
</feature>
<dbReference type="EMBL" id="LT629973">
    <property type="protein sequence ID" value="SEH70665.1"/>
    <property type="molecule type" value="Genomic_DNA"/>
</dbReference>
<dbReference type="KEGG" id="agl:PYTT_0118"/>
<keyword evidence="3" id="KW-1185">Reference proteome</keyword>
<gene>
    <name evidence="2" type="ORF">PYTT_0118</name>
</gene>
<dbReference type="STRING" id="1679444.PYTT_0118"/>
<dbReference type="Gene3D" id="3.40.50.410">
    <property type="entry name" value="von Willebrand factor, type A domain"/>
    <property type="match status" value="1"/>
</dbReference>
<dbReference type="InterPro" id="IPR036465">
    <property type="entry name" value="vWFA_dom_sf"/>
</dbReference>
<accession>A0A1C7PIJ0</accession>
<evidence type="ECO:0000259" key="1">
    <source>
        <dbReference type="Pfam" id="PF01882"/>
    </source>
</evidence>
<reference evidence="3" key="1">
    <citation type="submission" date="2016-09" db="EMBL/GenBank/DDBJ databases">
        <authorList>
            <person name="Koehorst J."/>
        </authorList>
    </citation>
    <scope>NUCLEOTIDE SEQUENCE [LARGE SCALE GENOMIC DNA]</scope>
</reference>
<dbReference type="PANTHER" id="PTHR33608">
    <property type="entry name" value="BLL2464 PROTEIN"/>
    <property type="match status" value="1"/>
</dbReference>
<sequence length="293" mass="33539">MPNIQHKYLRPEDLKRLANYRFAVQMMVEGWMSGKHRAKGRGASSDFLEYRQYAPGDDLRLIDWRVYARSDRYHLKTFEHETHLECHIFVDSSASMGYRSGGPMTKLDYASYFAACVAWLVIRGNDRASLQTFDADIRSFMPPGSTRKHLDGMLNLLEHNTPGGPTSLPASLEKSHHLLKTPGTLVIVSDFLSDPAALMQSLNPYLHRGFKIVLVQVLDPHEVELPSDGLARYYDMETNEHLLCNSETVRSAYRQRVQEHRTGLRSLAMSRGIRFFSVTTDESYYQLFDALSE</sequence>
<protein>
    <submittedName>
        <fullName evidence="2">von willebrand factor type a</fullName>
    </submittedName>
</protein>
<dbReference type="AlphaFoldDB" id="A0A1C7PIJ0"/>
<evidence type="ECO:0000313" key="3">
    <source>
        <dbReference type="Proteomes" id="UP000176204"/>
    </source>
</evidence>
<dbReference type="InterPro" id="IPR002881">
    <property type="entry name" value="DUF58"/>
</dbReference>
<proteinExistence type="predicted"/>
<dbReference type="Proteomes" id="UP000176204">
    <property type="component" value="Chromosome I"/>
</dbReference>
<dbReference type="SUPFAM" id="SSF53300">
    <property type="entry name" value="vWA-like"/>
    <property type="match status" value="1"/>
</dbReference>
<dbReference type="OrthoDB" id="9776116at2"/>
<name>A0A1C7PIJ0_9BACT</name>
<evidence type="ECO:0000313" key="2">
    <source>
        <dbReference type="EMBL" id="SEH70665.1"/>
    </source>
</evidence>
<dbReference type="PANTHER" id="PTHR33608:SF7">
    <property type="entry name" value="DUF58 DOMAIN-CONTAINING PROTEIN"/>
    <property type="match status" value="1"/>
</dbReference>